<reference evidence="1 2" key="1">
    <citation type="submission" date="2018-06" db="EMBL/GenBank/DDBJ databases">
        <title>Comparative genomics reveals the genomic features of Rhizophagus irregularis, R. cerebriforme, R. diaphanum and Gigaspora rosea, and their symbiotic lifestyle signature.</title>
        <authorList>
            <person name="Morin E."/>
            <person name="San Clemente H."/>
            <person name="Chen E.C.H."/>
            <person name="De La Providencia I."/>
            <person name="Hainaut M."/>
            <person name="Kuo A."/>
            <person name="Kohler A."/>
            <person name="Murat C."/>
            <person name="Tang N."/>
            <person name="Roy S."/>
            <person name="Loubradou J."/>
            <person name="Henrissat B."/>
            <person name="Grigoriev I.V."/>
            <person name="Corradi N."/>
            <person name="Roux C."/>
            <person name="Martin F.M."/>
        </authorList>
    </citation>
    <scope>NUCLEOTIDE SEQUENCE [LARGE SCALE GENOMIC DNA]</scope>
    <source>
        <strain evidence="1 2">DAOM 194757</strain>
    </source>
</reference>
<protein>
    <submittedName>
        <fullName evidence="1">Uncharacterized protein</fullName>
    </submittedName>
</protein>
<comment type="caution">
    <text evidence="1">The sequence shown here is derived from an EMBL/GenBank/DDBJ whole genome shotgun (WGS) entry which is preliminary data.</text>
</comment>
<accession>A0A397U0X6</accession>
<proteinExistence type="predicted"/>
<dbReference type="Proteomes" id="UP000266673">
    <property type="component" value="Unassembled WGS sequence"/>
</dbReference>
<name>A0A397U0X6_9GLOM</name>
<gene>
    <name evidence="1" type="ORF">C2G38_2149316</name>
</gene>
<organism evidence="1 2">
    <name type="scientific">Gigaspora rosea</name>
    <dbReference type="NCBI Taxonomy" id="44941"/>
    <lineage>
        <taxon>Eukaryota</taxon>
        <taxon>Fungi</taxon>
        <taxon>Fungi incertae sedis</taxon>
        <taxon>Mucoromycota</taxon>
        <taxon>Glomeromycotina</taxon>
        <taxon>Glomeromycetes</taxon>
        <taxon>Diversisporales</taxon>
        <taxon>Gigasporaceae</taxon>
        <taxon>Gigaspora</taxon>
    </lineage>
</organism>
<sequence>MSSQIDTCFSNLEALIRFQLEDNIQNHFEVDQKFKELIILICEIEDENQHGLYSYKYHTTYYSYLRAIGDTENANKQERLAKRCEKYTNTRTEGTQLVLYANCVVSNDINQDDNLKEILEELNQIRLILENELVEINVVDKLISDIQRTFEKLSRINKTFEVNGGSKEKEKNEEGMSSDLNTEIKLENDFNNAMALIRTNTGNQGISLFDRENIRNTINKNLINTTTNLFISLIHHQTSYEDDLRTKKDVNSYRNGSMVSGGISAIIMSSLIVPAGLVAAPVGLVAGACFLAGGVSQLFKKSKEMLREPITREKLNKIINKALSAYDDEKYQEFINALSEIYDDENHKRLLNCCDKIGITGMDNIVDTLQIHGFRSDGIAYLLILLGEVLGSGKIVIKGVTHAVLKVNAKTSFQLALNDKLVKEARELDECIRELRKSCQGKLKNSMLSTERTRWAQEYLDDSREMPFFSRLEEMRNVARINIAVLNIIENDKEAYKVQKKLLNKFVDL</sequence>
<dbReference type="OrthoDB" id="1658288at2759"/>
<evidence type="ECO:0000313" key="2">
    <source>
        <dbReference type="Proteomes" id="UP000266673"/>
    </source>
</evidence>
<keyword evidence="2" id="KW-1185">Reference proteome</keyword>
<evidence type="ECO:0000313" key="1">
    <source>
        <dbReference type="EMBL" id="RIB03840.1"/>
    </source>
</evidence>
<dbReference type="EMBL" id="QKWP01002312">
    <property type="protein sequence ID" value="RIB03840.1"/>
    <property type="molecule type" value="Genomic_DNA"/>
</dbReference>
<dbReference type="AlphaFoldDB" id="A0A397U0X6"/>